<dbReference type="InterPro" id="IPR036179">
    <property type="entry name" value="Ig-like_dom_sf"/>
</dbReference>
<dbReference type="InterPro" id="IPR003598">
    <property type="entry name" value="Ig_sub2"/>
</dbReference>
<dbReference type="OrthoDB" id="6159398at2759"/>
<dbReference type="InterPro" id="IPR013783">
    <property type="entry name" value="Ig-like_fold"/>
</dbReference>
<dbReference type="Ensembl" id="ENSSORT00005045333.1">
    <property type="protein sequence ID" value="ENSSORP00005044213.1"/>
    <property type="gene ID" value="ENSSORG00005020381.1"/>
</dbReference>
<evidence type="ECO:0000259" key="9">
    <source>
        <dbReference type="PROSITE" id="PS50835"/>
    </source>
</evidence>
<dbReference type="AlphaFoldDB" id="A0A673BVM6"/>
<feature type="transmembrane region" description="Helical" evidence="7">
    <location>
        <begin position="602"/>
        <end position="629"/>
    </location>
</feature>
<feature type="domain" description="Fibronectin type-III" evidence="10">
    <location>
        <begin position="486"/>
        <end position="597"/>
    </location>
</feature>
<evidence type="ECO:0000256" key="4">
    <source>
        <dbReference type="ARBA" id="ARBA00023180"/>
    </source>
</evidence>
<dbReference type="SMART" id="SM00408">
    <property type="entry name" value="IGc2"/>
    <property type="match status" value="2"/>
</dbReference>
<organism evidence="11 12">
    <name type="scientific">Sphaeramia orbicularis</name>
    <name type="common">orbiculate cardinalfish</name>
    <dbReference type="NCBI Taxonomy" id="375764"/>
    <lineage>
        <taxon>Eukaryota</taxon>
        <taxon>Metazoa</taxon>
        <taxon>Chordata</taxon>
        <taxon>Craniata</taxon>
        <taxon>Vertebrata</taxon>
        <taxon>Euteleostomi</taxon>
        <taxon>Actinopterygii</taxon>
        <taxon>Neopterygii</taxon>
        <taxon>Teleostei</taxon>
        <taxon>Neoteleostei</taxon>
        <taxon>Acanthomorphata</taxon>
        <taxon>Gobiaria</taxon>
        <taxon>Kurtiformes</taxon>
        <taxon>Apogonoidei</taxon>
        <taxon>Apogonidae</taxon>
        <taxon>Apogoninae</taxon>
        <taxon>Sphaeramia</taxon>
    </lineage>
</organism>
<dbReference type="Proteomes" id="UP000472271">
    <property type="component" value="Chromosome 16"/>
</dbReference>
<keyword evidence="5" id="KW-0393">Immunoglobulin domain</keyword>
<keyword evidence="3" id="KW-1015">Disulfide bond</keyword>
<dbReference type="PANTHER" id="PTHR44337:SF20">
    <property type="entry name" value="CARCINOEMBRYONIC ANTIGEN-RELATED CELL ADHESION MOLECULE 5-RELATED"/>
    <property type="match status" value="1"/>
</dbReference>
<dbReference type="SUPFAM" id="SSF48726">
    <property type="entry name" value="Immunoglobulin"/>
    <property type="match status" value="4"/>
</dbReference>
<evidence type="ECO:0000256" key="8">
    <source>
        <dbReference type="SAM" id="SignalP"/>
    </source>
</evidence>
<evidence type="ECO:0000259" key="10">
    <source>
        <dbReference type="PROSITE" id="PS50853"/>
    </source>
</evidence>
<evidence type="ECO:0000313" key="11">
    <source>
        <dbReference type="Ensembl" id="ENSSORP00005044213.1"/>
    </source>
</evidence>
<dbReference type="SMART" id="SM00409">
    <property type="entry name" value="IG"/>
    <property type="match status" value="2"/>
</dbReference>
<dbReference type="InterPro" id="IPR003599">
    <property type="entry name" value="Ig_sub"/>
</dbReference>
<dbReference type="InterPro" id="IPR003961">
    <property type="entry name" value="FN3_dom"/>
</dbReference>
<dbReference type="InParanoid" id="A0A673BVM6"/>
<feature type="region of interest" description="Disordered" evidence="6">
    <location>
        <begin position="650"/>
        <end position="689"/>
    </location>
</feature>
<keyword evidence="12" id="KW-1185">Reference proteome</keyword>
<keyword evidence="4" id="KW-0325">Glycoprotein</keyword>
<dbReference type="InterPro" id="IPR036116">
    <property type="entry name" value="FN3_sf"/>
</dbReference>
<dbReference type="CDD" id="cd00063">
    <property type="entry name" value="FN3"/>
    <property type="match status" value="1"/>
</dbReference>
<evidence type="ECO:0000256" key="6">
    <source>
        <dbReference type="SAM" id="MobiDB-lite"/>
    </source>
</evidence>
<dbReference type="InterPro" id="IPR013098">
    <property type="entry name" value="Ig_I-set"/>
</dbReference>
<feature type="signal peptide" evidence="8">
    <location>
        <begin position="1"/>
        <end position="28"/>
    </location>
</feature>
<feature type="domain" description="Ig-like" evidence="9">
    <location>
        <begin position="403"/>
        <end position="493"/>
    </location>
</feature>
<keyword evidence="2" id="KW-0677">Repeat</keyword>
<dbReference type="PROSITE" id="PS50853">
    <property type="entry name" value="FN3"/>
    <property type="match status" value="1"/>
</dbReference>
<reference evidence="11" key="3">
    <citation type="submission" date="2025-09" db="UniProtKB">
        <authorList>
            <consortium name="Ensembl"/>
        </authorList>
    </citation>
    <scope>IDENTIFICATION</scope>
</reference>
<accession>A0A673BVM6</accession>
<feature type="domain" description="Ig-like" evidence="9">
    <location>
        <begin position="231"/>
        <end position="310"/>
    </location>
</feature>
<dbReference type="Pfam" id="PF13927">
    <property type="entry name" value="Ig_3"/>
    <property type="match status" value="1"/>
</dbReference>
<dbReference type="CTD" id="147645"/>
<proteinExistence type="predicted"/>
<protein>
    <recommendedName>
        <fullName evidence="13">V-set and immunoglobulin domain containing 10 like</fullName>
    </recommendedName>
</protein>
<keyword evidence="7" id="KW-0812">Transmembrane</keyword>
<keyword evidence="7" id="KW-1133">Transmembrane helix</keyword>
<feature type="chain" id="PRO_5025625153" description="V-set and immunoglobulin domain containing 10 like" evidence="8">
    <location>
        <begin position="29"/>
        <end position="701"/>
    </location>
</feature>
<feature type="compositionally biased region" description="Polar residues" evidence="6">
    <location>
        <begin position="675"/>
        <end position="686"/>
    </location>
</feature>
<dbReference type="Pfam" id="PF07679">
    <property type="entry name" value="I-set"/>
    <property type="match status" value="1"/>
</dbReference>
<evidence type="ECO:0000256" key="5">
    <source>
        <dbReference type="ARBA" id="ARBA00023319"/>
    </source>
</evidence>
<dbReference type="RefSeq" id="XP_030013468.1">
    <property type="nucleotide sequence ID" value="XM_030157608.1"/>
</dbReference>
<reference evidence="11" key="1">
    <citation type="submission" date="2019-06" db="EMBL/GenBank/DDBJ databases">
        <authorList>
            <consortium name="Wellcome Sanger Institute Data Sharing"/>
        </authorList>
    </citation>
    <scope>NUCLEOTIDE SEQUENCE [LARGE SCALE GENOMIC DNA]</scope>
</reference>
<dbReference type="InterPro" id="IPR007110">
    <property type="entry name" value="Ig-like_dom"/>
</dbReference>
<dbReference type="SUPFAM" id="SSF49265">
    <property type="entry name" value="Fibronectin type III"/>
    <property type="match status" value="1"/>
</dbReference>
<keyword evidence="7" id="KW-0472">Membrane</keyword>
<dbReference type="GeneID" id="115435294"/>
<name>A0A673BVM6_9TELE</name>
<keyword evidence="1 8" id="KW-0732">Signal</keyword>
<evidence type="ECO:0000256" key="3">
    <source>
        <dbReference type="ARBA" id="ARBA00023157"/>
    </source>
</evidence>
<evidence type="ECO:0000256" key="7">
    <source>
        <dbReference type="SAM" id="Phobius"/>
    </source>
</evidence>
<evidence type="ECO:0000256" key="2">
    <source>
        <dbReference type="ARBA" id="ARBA00022737"/>
    </source>
</evidence>
<dbReference type="PANTHER" id="PTHR44337">
    <property type="entry name" value="CARCINOEMBRYONIC ANTIGEN-RELATED CELL ADHESION MOLECULE 8"/>
    <property type="match status" value="1"/>
</dbReference>
<evidence type="ECO:0008006" key="13">
    <source>
        <dbReference type="Google" id="ProtNLM"/>
    </source>
</evidence>
<dbReference type="Gene3D" id="2.60.40.10">
    <property type="entry name" value="Immunoglobulins"/>
    <property type="match status" value="5"/>
</dbReference>
<reference evidence="11" key="2">
    <citation type="submission" date="2025-08" db="UniProtKB">
        <authorList>
            <consortium name="Ensembl"/>
        </authorList>
    </citation>
    <scope>IDENTIFICATION</scope>
</reference>
<evidence type="ECO:0000313" key="12">
    <source>
        <dbReference type="Proteomes" id="UP000472271"/>
    </source>
</evidence>
<sequence length="701" mass="76356">MTWLRLSQHVRTLYRTVVLCVLCQVAHSDLVVSPAGLTQINILAGSTVTLAVSYSGATNPAIVWKMGSVPVVTWTINSTTPPDIPVNNRDVLTVMANGSLTFVNVSVEYTNNYTVEMTKSGQGTASATFTLKVFEHIENVTVDLQPDFASEGADRFTLQYTMLRGVVEEQTWFFKGTEIKNNSHYLVEQRSLVVLKPNRSDTGQYSVVLKNPFSTVTTQKTVTVLYGPDEPILEASPAQQFYISGDSLTLSCKTEGLPQPVLKWVFGGEPVSGSVGGILNLTNVQTNQSGIYNCTAINEKTKLQRQKSMNLKVYEKPEGTPMCSVHSVNNTDLQYDCQWSGGSPQAQLSFPALSNSSSGMGHLSLTVSASDSLDGTPVSCTADHPIEKNECNITASRPAEFLPSMRTTVNSEGKIEVTITCLSEASPKTVVSWSKGNETVSSGSTYQISSNTTQLDIQHYNVSNFLLHNYTCTCRNPLGFQKRGIQLQGPSISDSNLFPNQDGTVVTLTWEVPPTSVVTGFDVQMKGPELQTQSRNDTKTRGSSDVFTTILLKPGSARSADILFLDPDRTYRFRIIPKARSTEGEPSKVHRIRPGDGLSGPAIAGIAAGIPCSLLFLILLGGFIYLCFYCHKNKSQLGRYPKTRAHETVIKNKSDPSPHNLLAGGLKPPPDYNRLHQTPSERSVTLPSFVPPPPVRVATTV</sequence>
<gene>
    <name evidence="11" type="primary">vsig10l</name>
</gene>
<dbReference type="InterPro" id="IPR052598">
    <property type="entry name" value="IgSF_CEA-related"/>
</dbReference>
<dbReference type="PROSITE" id="PS50835">
    <property type="entry name" value="IG_LIKE"/>
    <property type="match status" value="2"/>
</dbReference>
<evidence type="ECO:0000256" key="1">
    <source>
        <dbReference type="ARBA" id="ARBA00022729"/>
    </source>
</evidence>